<feature type="compositionally biased region" description="Low complexity" evidence="1">
    <location>
        <begin position="141"/>
        <end position="158"/>
    </location>
</feature>
<evidence type="ECO:0000313" key="2">
    <source>
        <dbReference type="EMBL" id="MBU3066157.1"/>
    </source>
</evidence>
<name>A0ABS6B796_9NOCA</name>
<feature type="compositionally biased region" description="Basic residues" evidence="1">
    <location>
        <begin position="159"/>
        <end position="169"/>
    </location>
</feature>
<dbReference type="RefSeq" id="WP_215922232.1">
    <property type="nucleotide sequence ID" value="NZ_JAHKNI010000013.1"/>
</dbReference>
<dbReference type="Proteomes" id="UP000733379">
    <property type="component" value="Unassembled WGS sequence"/>
</dbReference>
<sequence>MDDTHPCPRCGTPVRWSGIGRPPRWCSDDCRRRGAEQGTRVREVVRERVVELHVPHNPVSAADVVLGDVDAVRALLRQLTDRVRAVPCTELERVRLRRLLMLSPDIAALAAAVREVTAQQMPALAAHQEEMQRVPPVLGEPAPAAATPAQQSPAQQRGRGQKKKRRRHR</sequence>
<feature type="region of interest" description="Disordered" evidence="1">
    <location>
        <begin position="129"/>
        <end position="169"/>
    </location>
</feature>
<reference evidence="2 3" key="1">
    <citation type="submission" date="2021-06" db="EMBL/GenBank/DDBJ databases">
        <title>Actinomycetes sequencing.</title>
        <authorList>
            <person name="Shan Q."/>
        </authorList>
    </citation>
    <scope>NUCLEOTIDE SEQUENCE [LARGE SCALE GENOMIC DNA]</scope>
    <source>
        <strain evidence="2 3">NEAU-G5</strain>
    </source>
</reference>
<protein>
    <submittedName>
        <fullName evidence="2">Uncharacterized protein</fullName>
    </submittedName>
</protein>
<evidence type="ECO:0000256" key="1">
    <source>
        <dbReference type="SAM" id="MobiDB-lite"/>
    </source>
</evidence>
<dbReference type="EMBL" id="JAHKNI010000013">
    <property type="protein sequence ID" value="MBU3066157.1"/>
    <property type="molecule type" value="Genomic_DNA"/>
</dbReference>
<keyword evidence="3" id="KW-1185">Reference proteome</keyword>
<organism evidence="2 3">
    <name type="scientific">Nocardia albiluteola</name>
    <dbReference type="NCBI Taxonomy" id="2842303"/>
    <lineage>
        <taxon>Bacteria</taxon>
        <taxon>Bacillati</taxon>
        <taxon>Actinomycetota</taxon>
        <taxon>Actinomycetes</taxon>
        <taxon>Mycobacteriales</taxon>
        <taxon>Nocardiaceae</taxon>
        <taxon>Nocardia</taxon>
    </lineage>
</organism>
<accession>A0ABS6B796</accession>
<evidence type="ECO:0000313" key="3">
    <source>
        <dbReference type="Proteomes" id="UP000733379"/>
    </source>
</evidence>
<proteinExistence type="predicted"/>
<gene>
    <name evidence="2" type="ORF">KO481_32150</name>
</gene>
<comment type="caution">
    <text evidence="2">The sequence shown here is derived from an EMBL/GenBank/DDBJ whole genome shotgun (WGS) entry which is preliminary data.</text>
</comment>